<sequence length="238" mass="26918">MTTCRIIQVAAAAPNERYMTTNRSIQAAAAAPNERYMTTNRCIHAAAAHPKHVAFVFQGTTQMCSIVRRSKLTPYVKMGRATTFFLAQWQTSSQFHPGCGFEPRRSLSFFPFFFGILASYCFLNFWFAGRCASSAIGLIPSVSWCVRLRLRWWHVEWKLRAPCTARTHSSFTHSLCVSPLHGLSPSPHPTKHTHNVPIVYIACTPMGRWCSLLHDTPLPSCLAAWAEHRNCFCFVLLH</sequence>
<organism evidence="2 3">
    <name type="scientific">Trypanosoma cruzi</name>
    <dbReference type="NCBI Taxonomy" id="5693"/>
    <lineage>
        <taxon>Eukaryota</taxon>
        <taxon>Discoba</taxon>
        <taxon>Euglenozoa</taxon>
        <taxon>Kinetoplastea</taxon>
        <taxon>Metakinetoplastina</taxon>
        <taxon>Trypanosomatida</taxon>
        <taxon>Trypanosomatidae</taxon>
        <taxon>Trypanosoma</taxon>
        <taxon>Schizotrypanum</taxon>
    </lineage>
</organism>
<gene>
    <name evidence="2" type="ORF">ECC02_012043</name>
</gene>
<keyword evidence="1" id="KW-0472">Membrane</keyword>
<protein>
    <submittedName>
        <fullName evidence="2">Uncharacterized protein</fullName>
    </submittedName>
</protein>
<evidence type="ECO:0000313" key="3">
    <source>
        <dbReference type="Proteomes" id="UP000583944"/>
    </source>
</evidence>
<keyword evidence="1" id="KW-1133">Transmembrane helix</keyword>
<feature type="transmembrane region" description="Helical" evidence="1">
    <location>
        <begin position="107"/>
        <end position="126"/>
    </location>
</feature>
<proteinExistence type="predicted"/>
<reference evidence="2 3" key="1">
    <citation type="journal article" date="2019" name="Genome Biol. Evol.">
        <title>Nanopore Sequencing Significantly Improves Genome Assembly of the Protozoan Parasite Trypanosoma cruzi.</title>
        <authorList>
            <person name="Diaz-Viraque F."/>
            <person name="Pita S."/>
            <person name="Greif G."/>
            <person name="de Souza R.C.M."/>
            <person name="Iraola G."/>
            <person name="Robello C."/>
        </authorList>
    </citation>
    <scope>NUCLEOTIDE SEQUENCE [LARGE SCALE GENOMIC DNA]</scope>
    <source>
        <strain evidence="2 3">Berenice</strain>
    </source>
</reference>
<evidence type="ECO:0000313" key="2">
    <source>
        <dbReference type="EMBL" id="KAF5215279.1"/>
    </source>
</evidence>
<evidence type="ECO:0000256" key="1">
    <source>
        <dbReference type="SAM" id="Phobius"/>
    </source>
</evidence>
<keyword evidence="1" id="KW-0812">Transmembrane</keyword>
<dbReference type="Proteomes" id="UP000583944">
    <property type="component" value="Unassembled WGS sequence"/>
</dbReference>
<accession>A0A7J6XL88</accession>
<name>A0A7J6XL88_TRYCR</name>
<comment type="caution">
    <text evidence="2">The sequence shown here is derived from an EMBL/GenBank/DDBJ whole genome shotgun (WGS) entry which is preliminary data.</text>
</comment>
<dbReference type="VEuPathDB" id="TriTrypDB:ECC02_012043"/>
<dbReference type="AlphaFoldDB" id="A0A7J6XL88"/>
<dbReference type="EMBL" id="JABDHM010000342">
    <property type="protein sequence ID" value="KAF5215279.1"/>
    <property type="molecule type" value="Genomic_DNA"/>
</dbReference>